<feature type="non-terminal residue" evidence="1">
    <location>
        <position position="1"/>
    </location>
</feature>
<proteinExistence type="predicted"/>
<dbReference type="EMBL" id="HACG01003921">
    <property type="protein sequence ID" value="CEK50786.1"/>
    <property type="molecule type" value="Transcribed_RNA"/>
</dbReference>
<dbReference type="AlphaFoldDB" id="A0A0B6Y4L2"/>
<evidence type="ECO:0000313" key="1">
    <source>
        <dbReference type="EMBL" id="CEK50786.1"/>
    </source>
</evidence>
<protein>
    <submittedName>
        <fullName evidence="1">Uncharacterized protein</fullName>
    </submittedName>
</protein>
<sequence>RRPSPSVTSLLEAQSKRQQSEKAQVRWLGHVVRISDKVSKNSSGADLVGSRFVDRKNTLNAHL</sequence>
<gene>
    <name evidence="1" type="primary">ORF11662</name>
</gene>
<reference evidence="1" key="1">
    <citation type="submission" date="2014-12" db="EMBL/GenBank/DDBJ databases">
        <title>Insight into the proteome of Arion vulgaris.</title>
        <authorList>
            <person name="Aradska J."/>
            <person name="Bulat T."/>
            <person name="Smidak R."/>
            <person name="Sarate P."/>
            <person name="Gangsoo J."/>
            <person name="Sialana F."/>
            <person name="Bilban M."/>
            <person name="Lubec G."/>
        </authorList>
    </citation>
    <scope>NUCLEOTIDE SEQUENCE</scope>
    <source>
        <tissue evidence="1">Skin</tissue>
    </source>
</reference>
<accession>A0A0B6Y4L2</accession>
<organism evidence="1">
    <name type="scientific">Arion vulgaris</name>
    <dbReference type="NCBI Taxonomy" id="1028688"/>
    <lineage>
        <taxon>Eukaryota</taxon>
        <taxon>Metazoa</taxon>
        <taxon>Spiralia</taxon>
        <taxon>Lophotrochozoa</taxon>
        <taxon>Mollusca</taxon>
        <taxon>Gastropoda</taxon>
        <taxon>Heterobranchia</taxon>
        <taxon>Euthyneura</taxon>
        <taxon>Panpulmonata</taxon>
        <taxon>Eupulmonata</taxon>
        <taxon>Stylommatophora</taxon>
        <taxon>Helicina</taxon>
        <taxon>Arionoidea</taxon>
        <taxon>Arionidae</taxon>
        <taxon>Arion</taxon>
    </lineage>
</organism>
<name>A0A0B6Y4L2_9EUPU</name>